<evidence type="ECO:0000256" key="9">
    <source>
        <dbReference type="ARBA" id="ARBA00071117"/>
    </source>
</evidence>
<accession>A0AA35P7C0</accession>
<dbReference type="GO" id="GO:0006325">
    <property type="term" value="P:chromatin organization"/>
    <property type="evidence" value="ECO:0007669"/>
    <property type="project" value="UniProtKB-KW"/>
</dbReference>
<proteinExistence type="predicted"/>
<keyword evidence="3" id="KW-0677">Repeat</keyword>
<dbReference type="SUPFAM" id="SSF117289">
    <property type="entry name" value="Nucleoporin domain"/>
    <property type="match status" value="1"/>
</dbReference>
<keyword evidence="5" id="KW-0805">Transcription regulation</keyword>
<feature type="repeat" description="WD" evidence="10">
    <location>
        <begin position="179"/>
        <end position="220"/>
    </location>
</feature>
<dbReference type="InterPro" id="IPR037850">
    <property type="entry name" value="RBBP5/Swd1"/>
</dbReference>
<evidence type="ECO:0000256" key="10">
    <source>
        <dbReference type="PROSITE-ProRule" id="PRU00221"/>
    </source>
</evidence>
<feature type="signal peptide" evidence="12">
    <location>
        <begin position="1"/>
        <end position="22"/>
    </location>
</feature>
<dbReference type="InterPro" id="IPR001680">
    <property type="entry name" value="WD40_rpt"/>
</dbReference>
<comment type="function">
    <text evidence="8">In embryonic stem (ES) cells, plays a crucial role in the differentiation potential, particularly along the neural lineage, regulating gene induction and H3 'Lys-4' methylation at key developmental loci, including that mediated by retinoic acid. Does not affect ES cell self-renewal. Component or associated component of some histone methyltransferase complexes which regulates transcription through recruitment of those complexes to gene promoters. As part of the MLL1/MLL complex, involved in mono-, di- and trimethylation at 'Lys-4' of histone H3. Histone H3 'Lys-4' methylation represents a specific tag for epigenetic transcriptional activation. In association with ASH2L and WDR5, stimulates the histone methyltransferase activities of KMT2A, KMT2B, KMT2C, KMT2D, SETD1A and SETD1B.</text>
</comment>
<dbReference type="PANTHER" id="PTHR44040:SF1">
    <property type="entry name" value="RETINOBLASTOMA-BINDING PROTEIN 5"/>
    <property type="match status" value="1"/>
</dbReference>
<organism evidence="13 14">
    <name type="scientific">Podarcis lilfordi</name>
    <name type="common">Lilford's wall lizard</name>
    <dbReference type="NCBI Taxonomy" id="74358"/>
    <lineage>
        <taxon>Eukaryota</taxon>
        <taxon>Metazoa</taxon>
        <taxon>Chordata</taxon>
        <taxon>Craniata</taxon>
        <taxon>Vertebrata</taxon>
        <taxon>Euteleostomi</taxon>
        <taxon>Lepidosauria</taxon>
        <taxon>Squamata</taxon>
        <taxon>Bifurcata</taxon>
        <taxon>Unidentata</taxon>
        <taxon>Episquamata</taxon>
        <taxon>Laterata</taxon>
        <taxon>Lacertibaenia</taxon>
        <taxon>Lacertidae</taxon>
        <taxon>Podarcis</taxon>
    </lineage>
</organism>
<dbReference type="Pfam" id="PF00400">
    <property type="entry name" value="WD40"/>
    <property type="match status" value="2"/>
</dbReference>
<keyword evidence="7" id="KW-0539">Nucleus</keyword>
<keyword evidence="14" id="KW-1185">Reference proteome</keyword>
<evidence type="ECO:0000256" key="11">
    <source>
        <dbReference type="SAM" id="MobiDB-lite"/>
    </source>
</evidence>
<feature type="region of interest" description="Disordered" evidence="11">
    <location>
        <begin position="525"/>
        <end position="656"/>
    </location>
</feature>
<dbReference type="PROSITE" id="PS50294">
    <property type="entry name" value="WD_REPEATS_REGION"/>
    <property type="match status" value="1"/>
</dbReference>
<dbReference type="PANTHER" id="PTHR44040">
    <property type="entry name" value="RETINOBLASTOMA-BINDING PROTEIN 5"/>
    <property type="match status" value="1"/>
</dbReference>
<dbReference type="PROSITE" id="PS50082">
    <property type="entry name" value="WD_REPEATS_2"/>
    <property type="match status" value="1"/>
</dbReference>
<evidence type="ECO:0000256" key="7">
    <source>
        <dbReference type="ARBA" id="ARBA00023242"/>
    </source>
</evidence>
<dbReference type="Proteomes" id="UP001178461">
    <property type="component" value="Chromosome 6"/>
</dbReference>
<keyword evidence="2 10" id="KW-0853">WD repeat</keyword>
<dbReference type="Gene3D" id="2.130.10.10">
    <property type="entry name" value="YVTN repeat-like/Quinoprotein amine dehydrogenase"/>
    <property type="match status" value="1"/>
</dbReference>
<evidence type="ECO:0000256" key="3">
    <source>
        <dbReference type="ARBA" id="ARBA00022737"/>
    </source>
</evidence>
<feature type="region of interest" description="Disordered" evidence="11">
    <location>
        <begin position="47"/>
        <end position="77"/>
    </location>
</feature>
<gene>
    <name evidence="13" type="ORF">PODLI_1B028521</name>
</gene>
<name>A0AA35P7C0_9SAUR</name>
<dbReference type="InterPro" id="IPR015943">
    <property type="entry name" value="WD40/YVTN_repeat-like_dom_sf"/>
</dbReference>
<feature type="compositionally biased region" description="Basic and acidic residues" evidence="11">
    <location>
        <begin position="54"/>
        <end position="75"/>
    </location>
</feature>
<evidence type="ECO:0000256" key="2">
    <source>
        <dbReference type="ARBA" id="ARBA00022574"/>
    </source>
</evidence>
<evidence type="ECO:0000256" key="8">
    <source>
        <dbReference type="ARBA" id="ARBA00054823"/>
    </source>
</evidence>
<dbReference type="AlphaFoldDB" id="A0AA35P7C0"/>
<evidence type="ECO:0000256" key="12">
    <source>
        <dbReference type="SAM" id="SignalP"/>
    </source>
</evidence>
<protein>
    <recommendedName>
        <fullName evidence="9">Retinoblastoma-binding protein 5</fullName>
    </recommendedName>
</protein>
<feature type="chain" id="PRO_5041251004" description="Retinoblastoma-binding protein 5" evidence="12">
    <location>
        <begin position="23"/>
        <end position="656"/>
    </location>
</feature>
<evidence type="ECO:0000313" key="14">
    <source>
        <dbReference type="Proteomes" id="UP001178461"/>
    </source>
</evidence>
<evidence type="ECO:0000313" key="13">
    <source>
        <dbReference type="EMBL" id="CAI5777684.1"/>
    </source>
</evidence>
<evidence type="ECO:0000256" key="6">
    <source>
        <dbReference type="ARBA" id="ARBA00023163"/>
    </source>
</evidence>
<feature type="compositionally biased region" description="Acidic residues" evidence="11">
    <location>
        <begin position="461"/>
        <end position="477"/>
    </location>
</feature>
<sequence>MESGQNTLQLLLLLPLHTTVFFSRRTRIRSCPGDCLLLTPLKPFAPRRCSPPSRSDEGERRGSEFGVTRKPDRSPAQRVGCGCVRLSLQPGPLAGCARGPLGPWFRSGIGRSEKVAKMNLELLESFGQNYPEEADGTLDCISMALTCTFNRWGTLLAVGCNDGRIVIWDFLTRGIAKIISAHIHPVCSLCWSRDGHKLVSASTDNMVSQWDVLTGDCDQRFRFPSPILKVQYHPRDQNRVLVCPMKSAPVMLTLSDSKHVVLPVDDDSDLNVVASFDRRGEYIYTGNAKGKILVLKTDTQDLVASFRVTTGTSNTTAIKSIEFARKGSCFLINTADRIIRVYDGREILTCGRDGEPEPMQKLQDLVNRTPWKKCCFSGDGEYIVAGSARQHALYIWEKSIGNLVKILHGTRGELLLDVAWHPVRPIIASISSGVVSIWAQNQVENWSAFAPDFKELDENVEYEERESEFDIEDEDKSEPEQTGADAAEDEEVDVTSVDPIAAFCSSDEELEDSKALLYLPIAPEVEDPEENPYGPPPDAVQTALPDEGIGSEKKRQSLSDGPQPPKKKPKTTNIELQGVPNDEVHPLLGVKGDGKSKKKQAGRPKGSKGKEKDSPFKPKLYKGDRGSLPLEGAAKGKVQAELGQPLPAGGGISELL</sequence>
<feature type="region of interest" description="Disordered" evidence="11">
    <location>
        <begin position="461"/>
        <end position="494"/>
    </location>
</feature>
<keyword evidence="12" id="KW-0732">Signal</keyword>
<feature type="compositionally biased region" description="Basic and acidic residues" evidence="11">
    <location>
        <begin position="608"/>
        <end position="625"/>
    </location>
</feature>
<dbReference type="EMBL" id="OX395131">
    <property type="protein sequence ID" value="CAI5777684.1"/>
    <property type="molecule type" value="Genomic_DNA"/>
</dbReference>
<evidence type="ECO:0000256" key="5">
    <source>
        <dbReference type="ARBA" id="ARBA00023015"/>
    </source>
</evidence>
<feature type="compositionally biased region" description="Basic residues" evidence="11">
    <location>
        <begin position="596"/>
        <end position="607"/>
    </location>
</feature>
<evidence type="ECO:0000256" key="4">
    <source>
        <dbReference type="ARBA" id="ARBA00022853"/>
    </source>
</evidence>
<evidence type="ECO:0000256" key="1">
    <source>
        <dbReference type="ARBA" id="ARBA00004123"/>
    </source>
</evidence>
<reference evidence="13" key="1">
    <citation type="submission" date="2022-12" db="EMBL/GenBank/DDBJ databases">
        <authorList>
            <person name="Alioto T."/>
            <person name="Alioto T."/>
            <person name="Gomez Garrido J."/>
        </authorList>
    </citation>
    <scope>NUCLEOTIDE SEQUENCE</scope>
</reference>
<dbReference type="FunFam" id="2.130.10.10:FF:000066">
    <property type="entry name" value="retinoblastoma-binding protein 5 isoform X2"/>
    <property type="match status" value="1"/>
</dbReference>
<keyword evidence="4" id="KW-0156">Chromatin regulator</keyword>
<comment type="subcellular location">
    <subcellularLocation>
        <location evidence="1">Nucleus</location>
    </subcellularLocation>
</comment>
<keyword evidence="6" id="KW-0804">Transcription</keyword>
<dbReference type="GO" id="GO:0048188">
    <property type="term" value="C:Set1C/COMPASS complex"/>
    <property type="evidence" value="ECO:0007669"/>
    <property type="project" value="InterPro"/>
</dbReference>
<dbReference type="SMART" id="SM00320">
    <property type="entry name" value="WD40"/>
    <property type="match status" value="5"/>
</dbReference>